<feature type="region of interest" description="Disordered" evidence="1">
    <location>
        <begin position="114"/>
        <end position="148"/>
    </location>
</feature>
<feature type="compositionally biased region" description="Low complexity" evidence="1">
    <location>
        <begin position="120"/>
        <end position="137"/>
    </location>
</feature>
<name>A0A9X8N5P5_9ACTN</name>
<dbReference type="SUPFAM" id="SSF53041">
    <property type="entry name" value="Resolvase-like"/>
    <property type="match status" value="1"/>
</dbReference>
<evidence type="ECO:0000259" key="2">
    <source>
        <dbReference type="Pfam" id="PF24623"/>
    </source>
</evidence>
<comment type="caution">
    <text evidence="3">The sequence shown here is derived from an EMBL/GenBank/DDBJ whole genome shotgun (WGS) entry which is preliminary data.</text>
</comment>
<organism evidence="3 4">
    <name type="scientific">Streptomyces yunnanensis</name>
    <dbReference type="NCBI Taxonomy" id="156453"/>
    <lineage>
        <taxon>Bacteria</taxon>
        <taxon>Bacillati</taxon>
        <taxon>Actinomycetota</taxon>
        <taxon>Actinomycetes</taxon>
        <taxon>Kitasatosporales</taxon>
        <taxon>Streptomycetaceae</taxon>
        <taxon>Streptomyces</taxon>
    </lineage>
</organism>
<gene>
    <name evidence="3" type="ORF">SAMN05216268_119125</name>
</gene>
<dbReference type="Gene3D" id="3.40.50.1390">
    <property type="entry name" value="Resolvase, N-terminal catalytic domain"/>
    <property type="match status" value="1"/>
</dbReference>
<dbReference type="Proteomes" id="UP000184388">
    <property type="component" value="Unassembled WGS sequence"/>
</dbReference>
<dbReference type="GO" id="GO:0003677">
    <property type="term" value="F:DNA binding"/>
    <property type="evidence" value="ECO:0007669"/>
    <property type="project" value="InterPro"/>
</dbReference>
<feature type="region of interest" description="Disordered" evidence="1">
    <location>
        <begin position="56"/>
        <end position="85"/>
    </location>
</feature>
<evidence type="ECO:0000313" key="3">
    <source>
        <dbReference type="EMBL" id="SHN09186.1"/>
    </source>
</evidence>
<dbReference type="GO" id="GO:0000150">
    <property type="term" value="F:DNA strand exchange activity"/>
    <property type="evidence" value="ECO:0007669"/>
    <property type="project" value="InterPro"/>
</dbReference>
<feature type="domain" description="DNA-binding phage zinc finger" evidence="2">
    <location>
        <begin position="8"/>
        <end position="58"/>
    </location>
</feature>
<dbReference type="Pfam" id="PF24623">
    <property type="entry name" value="Phage_zn_bind_8"/>
    <property type="match status" value="1"/>
</dbReference>
<dbReference type="RefSeq" id="WP_208622269.1">
    <property type="nucleotide sequence ID" value="NZ_FRBK01000019.1"/>
</dbReference>
<dbReference type="InterPro" id="IPR036162">
    <property type="entry name" value="Resolvase-like_N_sf"/>
</dbReference>
<proteinExistence type="predicted"/>
<protein>
    <recommendedName>
        <fullName evidence="2">DNA-binding phage zinc finger domain-containing protein</fullName>
    </recommendedName>
</protein>
<dbReference type="EMBL" id="FRBK01000019">
    <property type="protein sequence ID" value="SHN09186.1"/>
    <property type="molecule type" value="Genomic_DNA"/>
</dbReference>
<dbReference type="InterPro" id="IPR056911">
    <property type="entry name" value="Phage_Znf_bind_put"/>
</dbReference>
<reference evidence="4" key="1">
    <citation type="submission" date="2016-11" db="EMBL/GenBank/DDBJ databases">
        <authorList>
            <person name="Jaros S."/>
            <person name="Januszkiewicz K."/>
            <person name="Wedrychowicz H."/>
        </authorList>
    </citation>
    <scope>NUCLEOTIDE SEQUENCE [LARGE SCALE GENOMIC DNA]</scope>
    <source>
        <strain evidence="4">CGMCC 4.3555</strain>
    </source>
</reference>
<sequence>MPDLAEPAAAVEQFDCPTCEVPAGSTCRTRGGKVAPKYHTPRFLLIPQLRAELEVRTPADRGPGHAREKCPAIDAAAPKDATKPTRVGYARCSTAQQELQSQLDALAGAGCDPVFSEKISTPASRSGPSSSRRWTSPAPSRKPSPTNG</sequence>
<feature type="compositionally biased region" description="Basic and acidic residues" evidence="1">
    <location>
        <begin position="56"/>
        <end position="71"/>
    </location>
</feature>
<dbReference type="AlphaFoldDB" id="A0A9X8N5P5"/>
<evidence type="ECO:0000313" key="4">
    <source>
        <dbReference type="Proteomes" id="UP000184388"/>
    </source>
</evidence>
<accession>A0A9X8N5P5</accession>
<evidence type="ECO:0000256" key="1">
    <source>
        <dbReference type="SAM" id="MobiDB-lite"/>
    </source>
</evidence>